<dbReference type="InterPro" id="IPR033932">
    <property type="entry name" value="YtcJ-like"/>
</dbReference>
<dbReference type="InterPro" id="IPR013108">
    <property type="entry name" value="Amidohydro_3"/>
</dbReference>
<dbReference type="Gene3D" id="3.10.310.70">
    <property type="match status" value="1"/>
</dbReference>
<dbReference type="RefSeq" id="WP_270948243.1">
    <property type="nucleotide sequence ID" value="NZ_JAQGLA010000010.1"/>
</dbReference>
<reference evidence="2 3" key="1">
    <citation type="submission" date="2022-11" db="EMBL/GenBank/DDBJ databases">
        <title>Draft genome sequence of Saccharopolyspora sp. WRP15-2 isolated from rhizosphere soils of wild rice in Thailand.</title>
        <authorList>
            <person name="Duangmal K."/>
            <person name="Kammanee S."/>
            <person name="Muangham S."/>
        </authorList>
    </citation>
    <scope>NUCLEOTIDE SEQUENCE [LARGE SCALE GENOMIC DNA]</scope>
    <source>
        <strain evidence="2 3">WRP15-2</strain>
    </source>
</reference>
<evidence type="ECO:0000313" key="2">
    <source>
        <dbReference type="EMBL" id="MDA3625669.1"/>
    </source>
</evidence>
<dbReference type="InterPro" id="IPR011059">
    <property type="entry name" value="Metal-dep_hydrolase_composite"/>
</dbReference>
<dbReference type="EMBL" id="JAQGLA010000010">
    <property type="protein sequence ID" value="MDA3625669.1"/>
    <property type="molecule type" value="Genomic_DNA"/>
</dbReference>
<gene>
    <name evidence="2" type="ORF">OU415_09495</name>
</gene>
<dbReference type="Proteomes" id="UP001210380">
    <property type="component" value="Unassembled WGS sequence"/>
</dbReference>
<organism evidence="2 3">
    <name type="scientific">Saccharopolyspora oryzae</name>
    <dbReference type="NCBI Taxonomy" id="2997343"/>
    <lineage>
        <taxon>Bacteria</taxon>
        <taxon>Bacillati</taxon>
        <taxon>Actinomycetota</taxon>
        <taxon>Actinomycetes</taxon>
        <taxon>Pseudonocardiales</taxon>
        <taxon>Pseudonocardiaceae</taxon>
        <taxon>Saccharopolyspora</taxon>
    </lineage>
</organism>
<dbReference type="CDD" id="cd01300">
    <property type="entry name" value="YtcJ_like"/>
    <property type="match status" value="1"/>
</dbReference>
<feature type="domain" description="Amidohydrolase 3" evidence="1">
    <location>
        <begin position="52"/>
        <end position="535"/>
    </location>
</feature>
<proteinExistence type="predicted"/>
<name>A0ABT4UVF7_9PSEU</name>
<dbReference type="Gene3D" id="3.20.20.140">
    <property type="entry name" value="Metal-dependent hydrolases"/>
    <property type="match status" value="1"/>
</dbReference>
<dbReference type="PANTHER" id="PTHR22642:SF2">
    <property type="entry name" value="PROTEIN LONG AFTER FAR-RED 3"/>
    <property type="match status" value="1"/>
</dbReference>
<evidence type="ECO:0000259" key="1">
    <source>
        <dbReference type="Pfam" id="PF07969"/>
    </source>
</evidence>
<evidence type="ECO:0000313" key="3">
    <source>
        <dbReference type="Proteomes" id="UP001210380"/>
    </source>
</evidence>
<accession>A0ABT4UVF7</accession>
<comment type="caution">
    <text evidence="2">The sequence shown here is derived from an EMBL/GenBank/DDBJ whole genome shotgun (WGS) entry which is preliminary data.</text>
</comment>
<dbReference type="Pfam" id="PF07969">
    <property type="entry name" value="Amidohydro_3"/>
    <property type="match status" value="1"/>
</dbReference>
<dbReference type="InterPro" id="IPR032466">
    <property type="entry name" value="Metal_Hydrolase"/>
</dbReference>
<protein>
    <submittedName>
        <fullName evidence="2">Amidohydrolase</fullName>
    </submittedName>
</protein>
<keyword evidence="3" id="KW-1185">Reference proteome</keyword>
<dbReference type="PANTHER" id="PTHR22642">
    <property type="entry name" value="IMIDAZOLONEPROPIONASE"/>
    <property type="match status" value="1"/>
</dbReference>
<dbReference type="SUPFAM" id="SSF51338">
    <property type="entry name" value="Composite domain of metallo-dependent hydrolases"/>
    <property type="match status" value="1"/>
</dbReference>
<dbReference type="SUPFAM" id="SSF51556">
    <property type="entry name" value="Metallo-dependent hydrolases"/>
    <property type="match status" value="1"/>
</dbReference>
<sequence length="539" mass="58206">MTSADIIFTGGAVLTADRKRPTAEAVAVAGDRILAIGTTAEVLAHQGPKSRMIDLRRGCLMPGFVEAHGHPVLDGIVRSGAMIDIRPVTAPTAADVLDRIKRELVSDDDRVAHFFGWDPLLQEGLGTPEKAWMDEMAPDRPFIITHNSGHAVYFNTAAARVAGVSSATEDPTGGSFGRDGDGELTGVAYESAGWRLRALTAHRPDELIPVLATEFAALSAAGVTTISDIGFDPAHRPAFDQAARNGVLTARVRMYEKAGPALRSEVPLDNGDDLVKQIGIKIWCDGSPWVGNIATSFPYLNTPQTTAMGLGCDHRGHPNYTPEQLREISEAYFAAGWQLACHVHGDEGVDMVLDVWEELLGRQPRPDHRLRLEHCGTMTAEQYARAARIGATCSLFVDHLHYWGDVLVDGLFGPERGARWAAAGSAVRAGLRISLHNDPPVTPEEPLRNIAVATTRQSSSGRVLAPEERLTVDQAIRAQTIDPAWQLFCDDQVGSLEPGKYADLVVLSADPHRVPPREIAGLEVRATFLGGRQVHGEVL</sequence>
<dbReference type="Gene3D" id="2.30.40.10">
    <property type="entry name" value="Urease, subunit C, domain 1"/>
    <property type="match status" value="1"/>
</dbReference>